<dbReference type="AlphaFoldDB" id="A0A2P5Z7D6"/>
<keyword evidence="1" id="KW-0732">Signal</keyword>
<dbReference type="EMBL" id="MDEK01000003">
    <property type="protein sequence ID" value="PPU84273.1"/>
    <property type="molecule type" value="Genomic_DNA"/>
</dbReference>
<organism evidence="3 4">
    <name type="scientific">Xanthomonas sacchari</name>
    <dbReference type="NCBI Taxonomy" id="56458"/>
    <lineage>
        <taxon>Bacteria</taxon>
        <taxon>Pseudomonadati</taxon>
        <taxon>Pseudomonadota</taxon>
        <taxon>Gammaproteobacteria</taxon>
        <taxon>Lysobacterales</taxon>
        <taxon>Lysobacteraceae</taxon>
        <taxon>Xanthomonas</taxon>
    </lineage>
</organism>
<dbReference type="Pfam" id="PF09825">
    <property type="entry name" value="BPL_N"/>
    <property type="match status" value="1"/>
</dbReference>
<evidence type="ECO:0000313" key="3">
    <source>
        <dbReference type="EMBL" id="PPU84273.1"/>
    </source>
</evidence>
<gene>
    <name evidence="3" type="ORF">XsacCFBP4641_04200</name>
</gene>
<evidence type="ECO:0000259" key="2">
    <source>
        <dbReference type="Pfam" id="PF09825"/>
    </source>
</evidence>
<feature type="chain" id="PRO_5015108541" description="Biotin-protein ligase N-terminal domain-containing protein" evidence="1">
    <location>
        <begin position="24"/>
        <end position="256"/>
    </location>
</feature>
<protein>
    <recommendedName>
        <fullName evidence="2">Biotin-protein ligase N-terminal domain-containing protein</fullName>
    </recommendedName>
</protein>
<reference evidence="3 4" key="1">
    <citation type="submission" date="2016-08" db="EMBL/GenBank/DDBJ databases">
        <authorList>
            <person name="Seilhamer J.J."/>
        </authorList>
    </citation>
    <scope>NUCLEOTIDE SEQUENCE [LARGE SCALE GENOMIC DNA]</scope>
    <source>
        <strain evidence="3 4">CFBP4641</strain>
    </source>
</reference>
<dbReference type="Proteomes" id="UP000247346">
    <property type="component" value="Unassembled WGS sequence"/>
</dbReference>
<comment type="caution">
    <text evidence="3">The sequence shown here is derived from an EMBL/GenBank/DDBJ whole genome shotgun (WGS) entry which is preliminary data.</text>
</comment>
<feature type="signal peptide" evidence="1">
    <location>
        <begin position="1"/>
        <end position="23"/>
    </location>
</feature>
<dbReference type="InterPro" id="IPR019197">
    <property type="entry name" value="Biotin-prot_ligase_N"/>
</dbReference>
<evidence type="ECO:0000313" key="4">
    <source>
        <dbReference type="Proteomes" id="UP000247346"/>
    </source>
</evidence>
<dbReference type="STRING" id="56458.SB85_03025"/>
<name>A0A2P5Z7D6_9XANT</name>
<accession>A0A2P5Z7D6</accession>
<dbReference type="Gene3D" id="3.40.50.880">
    <property type="match status" value="1"/>
</dbReference>
<dbReference type="SUPFAM" id="SSF52317">
    <property type="entry name" value="Class I glutamine amidotransferase-like"/>
    <property type="match status" value="1"/>
</dbReference>
<feature type="domain" description="Biotin-protein ligase N-terminal" evidence="2">
    <location>
        <begin position="28"/>
        <end position="124"/>
    </location>
</feature>
<proteinExistence type="predicted"/>
<dbReference type="PIRSF" id="PIRSF016642">
    <property type="entry name" value="UCP016642"/>
    <property type="match status" value="1"/>
</dbReference>
<dbReference type="InterPro" id="IPR015834">
    <property type="entry name" value="UCP016642"/>
</dbReference>
<dbReference type="InterPro" id="IPR029062">
    <property type="entry name" value="Class_I_gatase-like"/>
</dbReference>
<dbReference type="PROSITE" id="PS51257">
    <property type="entry name" value="PROKAR_LIPOPROTEIN"/>
    <property type="match status" value="1"/>
</dbReference>
<sequence>MKLRLRLAALCCLAFACVSAANAQPPIRVAVYRGAAGCDDCSETAKDAIEALSPQYKVDIIGPKEAQDVTPATLRGYAVYVQPGGGQDIPAALQAMGERRIAAIRDFVAQGGGYLGLCMGAYLADDTNMGLIGDDLDGEVGRPGFPVTTIDEDAVAVRWKGRPDSVFFQDGPYFPQSTQGGFRALATYANGDVAAARYSFGRGTVVLSGPHPEADRSWFEEAEIPLDRMPRTPVLRALFDEFATQSSQPSSVRVDR</sequence>
<evidence type="ECO:0000256" key="1">
    <source>
        <dbReference type="SAM" id="SignalP"/>
    </source>
</evidence>